<dbReference type="EMBL" id="JRWR01000033">
    <property type="protein sequence ID" value="KHD23100.1"/>
    <property type="molecule type" value="Genomic_DNA"/>
</dbReference>
<reference evidence="1" key="1">
    <citation type="submission" date="2014-10" db="EMBL/GenBank/DDBJ databases">
        <title>Genome sequencing of Vibrio caribbeanicus T14.</title>
        <authorList>
            <person name="Chan K.-G."/>
            <person name="Mohamad N.I."/>
        </authorList>
    </citation>
    <scope>NUCLEOTIDE SEQUENCE</scope>
    <source>
        <strain evidence="1">T14</strain>
    </source>
</reference>
<evidence type="ECO:0000313" key="2">
    <source>
        <dbReference type="Proteomes" id="UP000030421"/>
    </source>
</evidence>
<comment type="caution">
    <text evidence="1">The sequence shown here is derived from an EMBL/GenBank/DDBJ whole genome shotgun (WGS) entry which is preliminary data.</text>
</comment>
<organism evidence="1 2">
    <name type="scientific">Vibrio caribbeanicus</name>
    <dbReference type="NCBI Taxonomy" id="701175"/>
    <lineage>
        <taxon>Bacteria</taxon>
        <taxon>Pseudomonadati</taxon>
        <taxon>Pseudomonadota</taxon>
        <taxon>Gammaproteobacteria</taxon>
        <taxon>Vibrionales</taxon>
        <taxon>Vibrionaceae</taxon>
        <taxon>Vibrio</taxon>
    </lineage>
</organism>
<accession>A0ACC4NRB4</accession>
<gene>
    <name evidence="1" type="ORF">NM09_20270</name>
</gene>
<proteinExistence type="predicted"/>
<sequence>MNIWWLAIDRDYTSYEELKYRKVVAQGWPKLGDLSLLLPLVTNNYKNEFLGTVNALNKLAYGEEGHASKVMWSLFSMKKGDLVVGIEGTTVRGICQVNLDANESYQLQSPNEFNYAQTISSGVKWVDWNESIFGTPPTAPAKSVQGVAGLNKEYNRVLEAWERCTI</sequence>
<name>A0ACC4NRB4_9VIBR</name>
<dbReference type="Proteomes" id="UP000030421">
    <property type="component" value="Unassembled WGS sequence"/>
</dbReference>
<protein>
    <submittedName>
        <fullName evidence="1">Uncharacterized protein</fullName>
    </submittedName>
</protein>
<evidence type="ECO:0000313" key="1">
    <source>
        <dbReference type="EMBL" id="KHD23100.1"/>
    </source>
</evidence>
<keyword evidence="2" id="KW-1185">Reference proteome</keyword>